<dbReference type="Pfam" id="PF13778">
    <property type="entry name" value="DUF4174"/>
    <property type="match status" value="1"/>
</dbReference>
<evidence type="ECO:0000256" key="1">
    <source>
        <dbReference type="ARBA" id="ARBA00022729"/>
    </source>
</evidence>
<reference evidence="3" key="2">
    <citation type="submission" date="2015-09" db="EMBL/GenBank/DDBJ databases">
        <title>Draft genome sequence of Mycobacterium neoaurum DSM 44074.</title>
        <authorList>
            <person name="Croce O."/>
            <person name="Robert C."/>
            <person name="Raoult D."/>
            <person name="Drancourt M."/>
        </authorList>
    </citation>
    <scope>NUCLEOTIDE SEQUENCE</scope>
    <source>
        <strain evidence="3">DSM 44074</strain>
    </source>
</reference>
<dbReference type="Proteomes" id="UP000028864">
    <property type="component" value="Unassembled WGS sequence"/>
</dbReference>
<dbReference type="RefSeq" id="WP_030132891.1">
    <property type="nucleotide sequence ID" value="NZ_JAKNRE010000001.1"/>
</dbReference>
<reference evidence="3" key="1">
    <citation type="submission" date="2014-05" db="EMBL/GenBank/DDBJ databases">
        <authorList>
            <person name="Urmite Genomes"/>
        </authorList>
    </citation>
    <scope>NUCLEOTIDE SEQUENCE</scope>
    <source>
        <strain evidence="3">DSM 44074</strain>
    </source>
</reference>
<protein>
    <recommendedName>
        <fullName evidence="2">DUF4174 domain-containing protein</fullName>
    </recommendedName>
</protein>
<dbReference type="InterPro" id="IPR025232">
    <property type="entry name" value="DUF4174"/>
</dbReference>
<evidence type="ECO:0000313" key="4">
    <source>
        <dbReference type="Proteomes" id="UP000028864"/>
    </source>
</evidence>
<proteinExistence type="predicted"/>
<evidence type="ECO:0000259" key="2">
    <source>
        <dbReference type="Pfam" id="PF13778"/>
    </source>
</evidence>
<feature type="domain" description="DUF4174" evidence="2">
    <location>
        <begin position="30"/>
        <end position="145"/>
    </location>
</feature>
<accession>A0AAV2WDL3</accession>
<evidence type="ECO:0000313" key="3">
    <source>
        <dbReference type="EMBL" id="CDQ42367.1"/>
    </source>
</evidence>
<dbReference type="EMBL" id="LK021337">
    <property type="protein sequence ID" value="CDQ42367.1"/>
    <property type="molecule type" value="Genomic_DNA"/>
</dbReference>
<organism evidence="3 4">
    <name type="scientific">Mycolicibacterium neoaurum</name>
    <name type="common">Mycobacterium neoaurum</name>
    <dbReference type="NCBI Taxonomy" id="1795"/>
    <lineage>
        <taxon>Bacteria</taxon>
        <taxon>Bacillati</taxon>
        <taxon>Actinomycetota</taxon>
        <taxon>Actinomycetes</taxon>
        <taxon>Mycobacteriales</taxon>
        <taxon>Mycobacteriaceae</taxon>
        <taxon>Mycolicibacterium</taxon>
    </lineage>
</organism>
<dbReference type="AlphaFoldDB" id="A0AAV2WDL3"/>
<gene>
    <name evidence="3" type="ORF">BN1047_00219</name>
</gene>
<keyword evidence="1" id="KW-0732">Signal</keyword>
<name>A0AAV2WDL3_MYCNE</name>
<sequence>MAAAVRSLLVLTVVGFAVLLGSGTARAGELDGYLWNHRPLLVFAPSADDPRLIETLARIQSSRCEFTSRDMVLGQVLADGTSTLDGRVLDADSARQLADRYTVGGSTFAVVLIGKDGSQKFRVNDVPNLQTVYAVIDGMPMRGQEMSGNNSEC</sequence>